<dbReference type="OrthoDB" id="4180700at2"/>
<feature type="chain" id="PRO_5039561251" evidence="2">
    <location>
        <begin position="24"/>
        <end position="139"/>
    </location>
</feature>
<name>A0A5N8VUU7_9ACTN</name>
<accession>A0A5N8VUU7</accession>
<protein>
    <submittedName>
        <fullName evidence="3">Uncharacterized protein</fullName>
    </submittedName>
</protein>
<feature type="region of interest" description="Disordered" evidence="1">
    <location>
        <begin position="25"/>
        <end position="70"/>
    </location>
</feature>
<feature type="region of interest" description="Disordered" evidence="1">
    <location>
        <begin position="103"/>
        <end position="139"/>
    </location>
</feature>
<keyword evidence="4" id="KW-1185">Reference proteome</keyword>
<gene>
    <name evidence="3" type="ORF">FNH04_03580</name>
</gene>
<dbReference type="PROSITE" id="PS51257">
    <property type="entry name" value="PROKAR_LIPOPROTEIN"/>
    <property type="match status" value="1"/>
</dbReference>
<evidence type="ECO:0000313" key="3">
    <source>
        <dbReference type="EMBL" id="MPY39043.1"/>
    </source>
</evidence>
<evidence type="ECO:0000256" key="2">
    <source>
        <dbReference type="SAM" id="SignalP"/>
    </source>
</evidence>
<dbReference type="AlphaFoldDB" id="A0A5N8VUU7"/>
<dbReference type="RefSeq" id="WP_152780208.1">
    <property type="nucleotide sequence ID" value="NZ_BAABEQ010000045.1"/>
</dbReference>
<dbReference type="Proteomes" id="UP000326979">
    <property type="component" value="Unassembled WGS sequence"/>
</dbReference>
<evidence type="ECO:0000313" key="4">
    <source>
        <dbReference type="Proteomes" id="UP000326979"/>
    </source>
</evidence>
<reference evidence="3 4" key="1">
    <citation type="submission" date="2019-07" db="EMBL/GenBank/DDBJ databases">
        <title>New species of Amycolatopsis and Streptomyces.</title>
        <authorList>
            <person name="Duangmal K."/>
            <person name="Teo W.F.A."/>
            <person name="Lipun K."/>
        </authorList>
    </citation>
    <scope>NUCLEOTIDE SEQUENCE [LARGE SCALE GENOMIC DNA]</scope>
    <source>
        <strain evidence="3 4">TISTR 2346</strain>
    </source>
</reference>
<keyword evidence="2" id="KW-0732">Signal</keyword>
<dbReference type="EMBL" id="VJZE01000011">
    <property type="protein sequence ID" value="MPY39043.1"/>
    <property type="molecule type" value="Genomic_DNA"/>
</dbReference>
<comment type="caution">
    <text evidence="3">The sequence shown here is derived from an EMBL/GenBank/DDBJ whole genome shotgun (WGS) entry which is preliminary data.</text>
</comment>
<feature type="signal peptide" evidence="2">
    <location>
        <begin position="1"/>
        <end position="23"/>
    </location>
</feature>
<evidence type="ECO:0000256" key="1">
    <source>
        <dbReference type="SAM" id="MobiDB-lite"/>
    </source>
</evidence>
<proteinExistence type="predicted"/>
<organism evidence="3 4">
    <name type="scientific">Streptomyces phyllanthi</name>
    <dbReference type="NCBI Taxonomy" id="1803180"/>
    <lineage>
        <taxon>Bacteria</taxon>
        <taxon>Bacillati</taxon>
        <taxon>Actinomycetota</taxon>
        <taxon>Actinomycetes</taxon>
        <taxon>Kitasatosporales</taxon>
        <taxon>Streptomycetaceae</taxon>
        <taxon>Streptomyces</taxon>
    </lineage>
</organism>
<sequence>MSRAVIRQACAAGAVALSLVLSAGCSGSDSGEPDEGASDAVVEESKGPALSETELTKVALEDGDVEGHKVSKSTATIAQKDVTAGDETCTPVAYAIAGAVLDEPGATVQREGPVSRTPRNETAPTPQRAGEGGPSSRAG</sequence>